<feature type="compositionally biased region" description="Low complexity" evidence="1">
    <location>
        <begin position="32"/>
        <end position="53"/>
    </location>
</feature>
<organism evidence="2 3">
    <name type="scientific">Goodea atripinnis</name>
    <dbReference type="NCBI Taxonomy" id="208336"/>
    <lineage>
        <taxon>Eukaryota</taxon>
        <taxon>Metazoa</taxon>
        <taxon>Chordata</taxon>
        <taxon>Craniata</taxon>
        <taxon>Vertebrata</taxon>
        <taxon>Euteleostomi</taxon>
        <taxon>Actinopterygii</taxon>
        <taxon>Neopterygii</taxon>
        <taxon>Teleostei</taxon>
        <taxon>Neoteleostei</taxon>
        <taxon>Acanthomorphata</taxon>
        <taxon>Ovalentaria</taxon>
        <taxon>Atherinomorphae</taxon>
        <taxon>Cyprinodontiformes</taxon>
        <taxon>Goodeidae</taxon>
        <taxon>Goodea</taxon>
    </lineage>
</organism>
<evidence type="ECO:0000256" key="1">
    <source>
        <dbReference type="SAM" id="MobiDB-lite"/>
    </source>
</evidence>
<accession>A0ABV0P4Z7</accession>
<reference evidence="2 3" key="1">
    <citation type="submission" date="2021-06" db="EMBL/GenBank/DDBJ databases">
        <authorList>
            <person name="Palmer J.M."/>
        </authorList>
    </citation>
    <scope>NUCLEOTIDE SEQUENCE [LARGE SCALE GENOMIC DNA]</scope>
    <source>
        <strain evidence="2 3">GA_2019</strain>
        <tissue evidence="2">Muscle</tissue>
    </source>
</reference>
<feature type="compositionally biased region" description="Basic and acidic residues" evidence="1">
    <location>
        <begin position="61"/>
        <end position="97"/>
    </location>
</feature>
<name>A0ABV0P4Z7_9TELE</name>
<sequence length="208" mass="22250">MQDSADQGVMFVGFVQEPYGAPCSRIREPETPSLSLHSSPSSVLGSLGSCSPLNPSSPRNQAEHKAKIDSMDKEGNMKASRLDGEKNQNEINSEHHWGSGVGSSRDGISPAASPLSVGDLENSEELTEEDSSYHNNNKDIIRDIKDKGRYRRDLSSTSLSFTALFTLPPTPSPRIPVTAPAALASQPVGVVKEPAKIPCPSLLMPSLP</sequence>
<evidence type="ECO:0000313" key="2">
    <source>
        <dbReference type="EMBL" id="MEQ2178725.1"/>
    </source>
</evidence>
<protein>
    <submittedName>
        <fullName evidence="2">Uncharacterized protein</fullName>
    </submittedName>
</protein>
<keyword evidence="3" id="KW-1185">Reference proteome</keyword>
<proteinExistence type="predicted"/>
<comment type="caution">
    <text evidence="2">The sequence shown here is derived from an EMBL/GenBank/DDBJ whole genome shotgun (WGS) entry which is preliminary data.</text>
</comment>
<feature type="compositionally biased region" description="Acidic residues" evidence="1">
    <location>
        <begin position="121"/>
        <end position="130"/>
    </location>
</feature>
<gene>
    <name evidence="2" type="ORF">GOODEAATRI_017089</name>
</gene>
<evidence type="ECO:0000313" key="3">
    <source>
        <dbReference type="Proteomes" id="UP001476798"/>
    </source>
</evidence>
<dbReference type="EMBL" id="JAHRIO010061334">
    <property type="protein sequence ID" value="MEQ2178725.1"/>
    <property type="molecule type" value="Genomic_DNA"/>
</dbReference>
<feature type="region of interest" description="Disordered" evidence="1">
    <location>
        <begin position="21"/>
        <end position="134"/>
    </location>
</feature>
<dbReference type="Proteomes" id="UP001476798">
    <property type="component" value="Unassembled WGS sequence"/>
</dbReference>